<dbReference type="InterPro" id="IPR037482">
    <property type="entry name" value="ST1585_MBL-fold"/>
</dbReference>
<evidence type="ECO:0000313" key="2">
    <source>
        <dbReference type="EMBL" id="QBQ55814.1"/>
    </source>
</evidence>
<dbReference type="Pfam" id="PF00753">
    <property type="entry name" value="Lactamase_B"/>
    <property type="match status" value="1"/>
</dbReference>
<dbReference type="InterPro" id="IPR001279">
    <property type="entry name" value="Metallo-B-lactamas"/>
</dbReference>
<dbReference type="KEGG" id="nwr:E3U44_15810"/>
<name>A0A4P7C2R1_9GAMM</name>
<keyword evidence="2" id="KW-0378">Hydrolase</keyword>
<feature type="domain" description="Metallo-beta-lactamase" evidence="1">
    <location>
        <begin position="24"/>
        <end position="229"/>
    </location>
</feature>
<dbReference type="CDD" id="cd07726">
    <property type="entry name" value="ST1585-like_MBL-fold"/>
    <property type="match status" value="1"/>
</dbReference>
<evidence type="ECO:0000259" key="1">
    <source>
        <dbReference type="SMART" id="SM00849"/>
    </source>
</evidence>
<accession>A0A4P7C2R1</accession>
<dbReference type="InterPro" id="IPR036866">
    <property type="entry name" value="RibonucZ/Hydroxyglut_hydro"/>
</dbReference>
<dbReference type="Proteomes" id="UP000294325">
    <property type="component" value="Chromosome"/>
</dbReference>
<reference evidence="2 3" key="1">
    <citation type="submission" date="2019-03" db="EMBL/GenBank/DDBJ databases">
        <title>The genome sequence of Nitrosococcus wardiae strain D1FHST reveals the archetypal metabolic capacity of ammonia-oxidizing Gammaproteobacteria.</title>
        <authorList>
            <person name="Wang L."/>
            <person name="Lim C.K."/>
            <person name="Hanson T.E."/>
            <person name="Dang H."/>
            <person name="Klotz M.G."/>
        </authorList>
    </citation>
    <scope>NUCLEOTIDE SEQUENCE [LARGE SCALE GENOMIC DNA]</scope>
    <source>
        <strain evidence="2 3">D1FHS</strain>
    </source>
</reference>
<keyword evidence="3" id="KW-1185">Reference proteome</keyword>
<gene>
    <name evidence="2" type="ORF">E3U44_15810</name>
</gene>
<protein>
    <submittedName>
        <fullName evidence="2">MBL fold metallo-hydrolase</fullName>
    </submittedName>
</protein>
<dbReference type="EMBL" id="CP038033">
    <property type="protein sequence ID" value="QBQ55814.1"/>
    <property type="molecule type" value="Genomic_DNA"/>
</dbReference>
<sequence>MKAYLTPFPDGITAIDTGFVRPKLDASHVILRGGRAAFVDTGPAPSIPRLMEALAALQIAPQQVDYVLLTHIHLDHAGGAGGLVQQLPQAQVVVHPRGASHLADPEKLIAGTRAVYGDKVFRRLYGEVVPIPPDRIIAIAEGECLELGESRLEFIHTPGHALHHYCVIDGDSHSIFAGDTFGISYRDLDTPQGAFIFPATTPIHFDPDAAHASIDRLMGYEPEAIYLTHYSQVTDLKRLAEDLHRDLEAFVTLTRDCVEEDDRLTAIKDRLRAYLWDRLDAHGFPQDDSQRDALLGMDINLNAKGLAVWLERQTS</sequence>
<dbReference type="AlphaFoldDB" id="A0A4P7C2R1"/>
<dbReference type="PANTHER" id="PTHR42951">
    <property type="entry name" value="METALLO-BETA-LACTAMASE DOMAIN-CONTAINING"/>
    <property type="match status" value="1"/>
</dbReference>
<dbReference type="SUPFAM" id="SSF56281">
    <property type="entry name" value="Metallo-hydrolase/oxidoreductase"/>
    <property type="match status" value="1"/>
</dbReference>
<evidence type="ECO:0000313" key="3">
    <source>
        <dbReference type="Proteomes" id="UP000294325"/>
    </source>
</evidence>
<dbReference type="Gene3D" id="3.60.15.10">
    <property type="entry name" value="Ribonuclease Z/Hydroxyacylglutathione hydrolase-like"/>
    <property type="match status" value="1"/>
</dbReference>
<proteinExistence type="predicted"/>
<dbReference type="OrthoDB" id="9802991at2"/>
<dbReference type="RefSeq" id="WP_134359069.1">
    <property type="nucleotide sequence ID" value="NZ_CP038033.1"/>
</dbReference>
<dbReference type="SMART" id="SM00849">
    <property type="entry name" value="Lactamase_B"/>
    <property type="match status" value="1"/>
</dbReference>
<dbReference type="InterPro" id="IPR050855">
    <property type="entry name" value="NDM-1-like"/>
</dbReference>
<organism evidence="2 3">
    <name type="scientific">Nitrosococcus wardiae</name>
    <dbReference type="NCBI Taxonomy" id="1814290"/>
    <lineage>
        <taxon>Bacteria</taxon>
        <taxon>Pseudomonadati</taxon>
        <taxon>Pseudomonadota</taxon>
        <taxon>Gammaproteobacteria</taxon>
        <taxon>Chromatiales</taxon>
        <taxon>Chromatiaceae</taxon>
        <taxon>Nitrosococcus</taxon>
    </lineage>
</organism>
<dbReference type="GO" id="GO:0016787">
    <property type="term" value="F:hydrolase activity"/>
    <property type="evidence" value="ECO:0007669"/>
    <property type="project" value="UniProtKB-KW"/>
</dbReference>
<dbReference type="PANTHER" id="PTHR42951:SF22">
    <property type="entry name" value="METALLO BETA-LACTAMASE SUPERFAMILY LIPOPROTEIN"/>
    <property type="match status" value="1"/>
</dbReference>